<feature type="domain" description="Nudix hydrolase" evidence="12">
    <location>
        <begin position="29"/>
        <end position="167"/>
    </location>
</feature>
<dbReference type="PANTHER" id="PTHR10885:SF0">
    <property type="entry name" value="ISOPENTENYL-DIPHOSPHATE DELTA-ISOMERASE"/>
    <property type="match status" value="1"/>
</dbReference>
<dbReference type="PROSITE" id="PS51462">
    <property type="entry name" value="NUDIX"/>
    <property type="match status" value="1"/>
</dbReference>
<dbReference type="Proteomes" id="UP000071641">
    <property type="component" value="Unassembled WGS sequence"/>
</dbReference>
<feature type="binding site" evidence="10">
    <location>
        <position position="118"/>
    </location>
    <ligand>
        <name>Mn(2+)</name>
        <dbReference type="ChEBI" id="CHEBI:29035"/>
    </ligand>
</feature>
<evidence type="ECO:0000256" key="10">
    <source>
        <dbReference type="HAMAP-Rule" id="MF_00202"/>
    </source>
</evidence>
<evidence type="ECO:0000256" key="6">
    <source>
        <dbReference type="ARBA" id="ARBA00022842"/>
    </source>
</evidence>
<feature type="active site" evidence="10 11">
    <location>
        <position position="69"/>
    </location>
</feature>
<feature type="binding site" evidence="10">
    <location>
        <position position="71"/>
    </location>
    <ligand>
        <name>Mn(2+)</name>
        <dbReference type="ChEBI" id="CHEBI:29035"/>
    </ligand>
</feature>
<dbReference type="UniPathway" id="UPA00059">
    <property type="reaction ID" value="UER00104"/>
</dbReference>
<comment type="catalytic activity">
    <reaction evidence="10">
        <text>isopentenyl diphosphate = dimethylallyl diphosphate</text>
        <dbReference type="Rhea" id="RHEA:23284"/>
        <dbReference type="ChEBI" id="CHEBI:57623"/>
        <dbReference type="ChEBI" id="CHEBI:128769"/>
        <dbReference type="EC" id="5.3.3.2"/>
    </reaction>
</comment>
<evidence type="ECO:0000256" key="8">
    <source>
        <dbReference type="ARBA" id="ARBA00023229"/>
    </source>
</evidence>
<evidence type="ECO:0000256" key="9">
    <source>
        <dbReference type="ARBA" id="ARBA00023235"/>
    </source>
</evidence>
<dbReference type="InterPro" id="IPR056375">
    <property type="entry name" value="Idi_bact"/>
</dbReference>
<keyword evidence="8 10" id="KW-0414">Isoprene biosynthesis</keyword>
<keyword evidence="5 10" id="KW-0479">Metal-binding</keyword>
<dbReference type="OrthoDB" id="9809458at2"/>
<comment type="cofactor">
    <cofactor evidence="10">
        <name>Mn(2+)</name>
        <dbReference type="ChEBI" id="CHEBI:29035"/>
    </cofactor>
    <text evidence="10">Binds 1 Mn(2+) ion per subunit.</text>
</comment>
<reference evidence="14" key="1">
    <citation type="submission" date="2016-02" db="EMBL/GenBank/DDBJ databases">
        <authorList>
            <person name="Rodrigo-Torres Lidia"/>
            <person name="Arahal R.David."/>
        </authorList>
    </citation>
    <scope>NUCLEOTIDE SEQUENCE [LARGE SCALE GENOMIC DNA]</scope>
    <source>
        <strain evidence="14">CECT 9029</strain>
    </source>
</reference>
<evidence type="ECO:0000256" key="2">
    <source>
        <dbReference type="ARBA" id="ARBA00007579"/>
    </source>
</evidence>
<dbReference type="SUPFAM" id="SSF55811">
    <property type="entry name" value="Nudix"/>
    <property type="match status" value="1"/>
</dbReference>
<dbReference type="GO" id="GO:0005737">
    <property type="term" value="C:cytoplasm"/>
    <property type="evidence" value="ECO:0007669"/>
    <property type="project" value="UniProtKB-SubCell"/>
</dbReference>
<dbReference type="NCBIfam" id="TIGR02150">
    <property type="entry name" value="IPP_isom_1"/>
    <property type="match status" value="1"/>
</dbReference>
<evidence type="ECO:0000256" key="1">
    <source>
        <dbReference type="ARBA" id="ARBA00004826"/>
    </source>
</evidence>
<dbReference type="EC" id="5.3.3.2" evidence="3 10"/>
<feature type="binding site" evidence="10">
    <location>
        <position position="89"/>
    </location>
    <ligand>
        <name>Mg(2+)</name>
        <dbReference type="ChEBI" id="CHEBI:18420"/>
    </ligand>
</feature>
<proteinExistence type="inferred from homology"/>
<organism evidence="13 14">
    <name type="scientific">Grimontia celer</name>
    <dbReference type="NCBI Taxonomy" id="1796497"/>
    <lineage>
        <taxon>Bacteria</taxon>
        <taxon>Pseudomonadati</taxon>
        <taxon>Pseudomonadota</taxon>
        <taxon>Gammaproteobacteria</taxon>
        <taxon>Vibrionales</taxon>
        <taxon>Vibrionaceae</taxon>
        <taxon>Grimontia</taxon>
    </lineage>
</organism>
<dbReference type="GO" id="GO:0046872">
    <property type="term" value="F:metal ion binding"/>
    <property type="evidence" value="ECO:0007669"/>
    <property type="project" value="UniProtKB-KW"/>
</dbReference>
<comment type="function">
    <text evidence="10">Catalyzes the 1,3-allylic rearrangement of the homoallylic substrate isopentenyl (IPP) to its highly electrophilic allylic isomer, dimethylallyl diphosphate (DMAPP).</text>
</comment>
<keyword evidence="6 10" id="KW-0460">Magnesium</keyword>
<comment type="similarity">
    <text evidence="2 10">Belongs to the IPP isomerase type 1 family.</text>
</comment>
<dbReference type="EMBL" id="FIZX01000004">
    <property type="protein sequence ID" value="CZF83920.1"/>
    <property type="molecule type" value="Genomic_DNA"/>
</dbReference>
<evidence type="ECO:0000256" key="4">
    <source>
        <dbReference type="ARBA" id="ARBA00022490"/>
    </source>
</evidence>
<keyword evidence="7 10" id="KW-0464">Manganese</keyword>
<evidence type="ECO:0000259" key="12">
    <source>
        <dbReference type="PROSITE" id="PS51462"/>
    </source>
</evidence>
<dbReference type="GO" id="GO:0004452">
    <property type="term" value="F:isopentenyl-diphosphate delta-isomerase activity"/>
    <property type="evidence" value="ECO:0007669"/>
    <property type="project" value="UniProtKB-UniRule"/>
</dbReference>
<evidence type="ECO:0000256" key="3">
    <source>
        <dbReference type="ARBA" id="ARBA00012057"/>
    </source>
</evidence>
<keyword evidence="14" id="KW-1185">Reference proteome</keyword>
<comment type="subcellular location">
    <subcellularLocation>
        <location evidence="10">Cytoplasm</location>
    </subcellularLocation>
</comment>
<dbReference type="AlphaFoldDB" id="A0A128FBQ6"/>
<dbReference type="CDD" id="cd02885">
    <property type="entry name" value="NUDIX_IPP_Isomerase"/>
    <property type="match status" value="1"/>
</dbReference>
<dbReference type="PANTHER" id="PTHR10885">
    <property type="entry name" value="ISOPENTENYL-DIPHOSPHATE DELTA-ISOMERASE"/>
    <property type="match status" value="1"/>
</dbReference>
<evidence type="ECO:0000313" key="14">
    <source>
        <dbReference type="Proteomes" id="UP000071641"/>
    </source>
</evidence>
<feature type="binding site" evidence="10">
    <location>
        <position position="116"/>
    </location>
    <ligand>
        <name>Mn(2+)</name>
        <dbReference type="ChEBI" id="CHEBI:29035"/>
    </ligand>
</feature>
<accession>A0A128FBQ6</accession>
<dbReference type="HAMAP" id="MF_00202">
    <property type="entry name" value="Idi"/>
    <property type="match status" value="1"/>
</dbReference>
<dbReference type="RefSeq" id="WP_062666368.1">
    <property type="nucleotide sequence ID" value="NZ_FIZX01000004.1"/>
</dbReference>
<feature type="binding site" evidence="10">
    <location>
        <position position="25"/>
    </location>
    <ligand>
        <name>Mn(2+)</name>
        <dbReference type="ChEBI" id="CHEBI:29035"/>
    </ligand>
</feature>
<dbReference type="InterPro" id="IPR015797">
    <property type="entry name" value="NUDIX_hydrolase-like_dom_sf"/>
</dbReference>
<dbReference type="GO" id="GO:0009240">
    <property type="term" value="P:isopentenyl diphosphate biosynthetic process"/>
    <property type="evidence" value="ECO:0007669"/>
    <property type="project" value="TreeGrafter"/>
</dbReference>
<gene>
    <name evidence="10 13" type="primary">idi</name>
    <name evidence="13" type="ORF">GCE9029_04085</name>
</gene>
<keyword evidence="9 10" id="KW-0413">Isomerase</keyword>
<evidence type="ECO:0000256" key="11">
    <source>
        <dbReference type="PIRSR" id="PIRSR018427-1"/>
    </source>
</evidence>
<dbReference type="NCBIfam" id="NF002995">
    <property type="entry name" value="PRK03759.1"/>
    <property type="match status" value="1"/>
</dbReference>
<dbReference type="GO" id="GO:0050992">
    <property type="term" value="P:dimethylallyl diphosphate biosynthetic process"/>
    <property type="evidence" value="ECO:0007669"/>
    <property type="project" value="UniProtKB-UniRule"/>
</dbReference>
<feature type="active site" evidence="10 11">
    <location>
        <position position="118"/>
    </location>
</feature>
<feature type="binding site" evidence="10">
    <location>
        <position position="31"/>
    </location>
    <ligand>
        <name>Mn(2+)</name>
        <dbReference type="ChEBI" id="CHEBI:29035"/>
    </ligand>
</feature>
<sequence length="178" mass="20289">MLRDQVVLVTENGEPTGLAEKLAAHEQGLLHLAFSVMIYRETPHGREYLLQQRAMGKYHSGGLWTNTCCSHPMQGESFEAAAKRRLNEELGIVAPLSFEMGESFCYRAELDNNLTEHELDQIIVCQVDDVTLVPNPDEVMDWRWWPQQEMSAAMGNKPEQFTAWFHEVVDKIEVQLAA</sequence>
<dbReference type="Gene3D" id="3.90.79.10">
    <property type="entry name" value="Nucleoside Triphosphate Pyrophosphohydrolase"/>
    <property type="match status" value="1"/>
</dbReference>
<comment type="pathway">
    <text evidence="1 10">Isoprenoid biosynthesis; dimethylallyl diphosphate biosynthesis; dimethylallyl diphosphate from isopentenyl diphosphate: step 1/1.</text>
</comment>
<dbReference type="PIRSF" id="PIRSF018427">
    <property type="entry name" value="Isopntndiph_ism"/>
    <property type="match status" value="1"/>
</dbReference>
<comment type="cofactor">
    <cofactor evidence="10">
        <name>Mg(2+)</name>
        <dbReference type="ChEBI" id="CHEBI:18420"/>
    </cofactor>
    <text evidence="10">Binds 1 Mg(2+) ion per subunit. The magnesium ion binds only when substrate is bound.</text>
</comment>
<keyword evidence="4 10" id="KW-0963">Cytoplasm</keyword>
<dbReference type="Pfam" id="PF00293">
    <property type="entry name" value="NUDIX"/>
    <property type="match status" value="1"/>
</dbReference>
<evidence type="ECO:0000256" key="5">
    <source>
        <dbReference type="ARBA" id="ARBA00022723"/>
    </source>
</evidence>
<dbReference type="InterPro" id="IPR011876">
    <property type="entry name" value="IsopentenylPP_isomerase_typ1"/>
</dbReference>
<name>A0A128FBQ6_9GAMM</name>
<dbReference type="InterPro" id="IPR000086">
    <property type="entry name" value="NUDIX_hydrolase_dom"/>
</dbReference>
<evidence type="ECO:0000256" key="7">
    <source>
        <dbReference type="ARBA" id="ARBA00023211"/>
    </source>
</evidence>
<evidence type="ECO:0000313" key="13">
    <source>
        <dbReference type="EMBL" id="CZF83920.1"/>
    </source>
</evidence>
<protein>
    <recommendedName>
        <fullName evidence="3 10">Isopentenyl-diphosphate Delta-isomerase</fullName>
        <shortName evidence="10">IPP isomerase</shortName>
        <ecNumber evidence="3 10">5.3.3.2</ecNumber>
    </recommendedName>
    <alternativeName>
        <fullName evidence="10">IPP:DMAPP isomerase</fullName>
    </alternativeName>
    <alternativeName>
        <fullName evidence="10">Isopentenyl pyrophosphate isomerase</fullName>
    </alternativeName>
</protein>
<dbReference type="STRING" id="1796497.GCE9029_04085"/>